<accession>A0A419DG05</accession>
<organism evidence="2 3">
    <name type="scientific">candidate division WS5 bacterium</name>
    <dbReference type="NCBI Taxonomy" id="2093353"/>
    <lineage>
        <taxon>Bacteria</taxon>
        <taxon>candidate division WS5</taxon>
    </lineage>
</organism>
<dbReference type="AlphaFoldDB" id="A0A419DG05"/>
<evidence type="ECO:0000313" key="3">
    <source>
        <dbReference type="Proteomes" id="UP000285655"/>
    </source>
</evidence>
<evidence type="ECO:0000313" key="2">
    <source>
        <dbReference type="EMBL" id="RJO61970.1"/>
    </source>
</evidence>
<protein>
    <submittedName>
        <fullName evidence="2">Uncharacterized protein</fullName>
    </submittedName>
</protein>
<keyword evidence="1" id="KW-1133">Transmembrane helix</keyword>
<sequence length="63" mass="7234">MEQNETEERNKKDPSMLRHWKAWGSWHSWGSPVGLGLGWFLFTVGVGLMLFLMGQADSNLLQQ</sequence>
<keyword evidence="1" id="KW-0472">Membrane</keyword>
<name>A0A419DG05_9BACT</name>
<reference evidence="2 3" key="1">
    <citation type="journal article" date="2017" name="ISME J.">
        <title>Energy and carbon metabolisms in a deep terrestrial subsurface fluid microbial community.</title>
        <authorList>
            <person name="Momper L."/>
            <person name="Jungbluth S.P."/>
            <person name="Lee M.D."/>
            <person name="Amend J.P."/>
        </authorList>
    </citation>
    <scope>NUCLEOTIDE SEQUENCE [LARGE SCALE GENOMIC DNA]</scope>
    <source>
        <strain evidence="2">SURF_29</strain>
    </source>
</reference>
<evidence type="ECO:0000256" key="1">
    <source>
        <dbReference type="SAM" id="Phobius"/>
    </source>
</evidence>
<proteinExistence type="predicted"/>
<dbReference type="Proteomes" id="UP000285655">
    <property type="component" value="Unassembled WGS sequence"/>
</dbReference>
<keyword evidence="1" id="KW-0812">Transmembrane</keyword>
<comment type="caution">
    <text evidence="2">The sequence shown here is derived from an EMBL/GenBank/DDBJ whole genome shotgun (WGS) entry which is preliminary data.</text>
</comment>
<dbReference type="EMBL" id="QZJW01000006">
    <property type="protein sequence ID" value="RJO61970.1"/>
    <property type="molecule type" value="Genomic_DNA"/>
</dbReference>
<gene>
    <name evidence="2" type="ORF">C4544_01250</name>
</gene>
<feature type="transmembrane region" description="Helical" evidence="1">
    <location>
        <begin position="33"/>
        <end position="53"/>
    </location>
</feature>